<sequence>MITAEELYKYLNLTKDFQNEKDDLNEALNSASAEILGQIGINESKLTNKENEVELKILYRNSILNLASAYLLRKDTTKSDDERENIVDYEQKAKKQLLMLENILNSKKDVITNEDLKNKVTIIDGCFI</sequence>
<gene>
    <name evidence="1" type="ORF">J3E07_001575</name>
</gene>
<reference evidence="1" key="1">
    <citation type="submission" date="2021-03" db="EMBL/GenBank/DDBJ databases">
        <title>Genomic Encyclopedia of Type Strains, Phase IV (KMG-V): Genome sequencing to study the core and pangenomes of soil and plant-associated prokaryotes.</title>
        <authorList>
            <person name="Whitman W."/>
        </authorList>
    </citation>
    <scope>NUCLEOTIDE SEQUENCE</scope>
    <source>
        <strain evidence="1">C4</strain>
    </source>
</reference>
<proteinExistence type="predicted"/>
<dbReference type="Proteomes" id="UP000740329">
    <property type="component" value="Unassembled WGS sequence"/>
</dbReference>
<accession>A0A8J7UTX4</accession>
<protein>
    <submittedName>
        <fullName evidence="1">Uncharacterized protein</fullName>
    </submittedName>
</protein>
<dbReference type="EMBL" id="JAGGMV010000007">
    <property type="protein sequence ID" value="MBP2202134.1"/>
    <property type="molecule type" value="Genomic_DNA"/>
</dbReference>
<name>A0A8J7UTX4_METVO</name>
<organism evidence="1 2">
    <name type="scientific">Methanococcus voltae</name>
    <dbReference type="NCBI Taxonomy" id="2188"/>
    <lineage>
        <taxon>Archaea</taxon>
        <taxon>Methanobacteriati</taxon>
        <taxon>Methanobacteriota</taxon>
        <taxon>Methanomada group</taxon>
        <taxon>Methanococci</taxon>
        <taxon>Methanococcales</taxon>
        <taxon>Methanococcaceae</taxon>
        <taxon>Methanococcus</taxon>
    </lineage>
</organism>
<dbReference type="RefSeq" id="WP_209591654.1">
    <property type="nucleotide sequence ID" value="NZ_JAGGMV010000007.1"/>
</dbReference>
<evidence type="ECO:0000313" key="2">
    <source>
        <dbReference type="Proteomes" id="UP000740329"/>
    </source>
</evidence>
<comment type="caution">
    <text evidence="1">The sequence shown here is derived from an EMBL/GenBank/DDBJ whole genome shotgun (WGS) entry which is preliminary data.</text>
</comment>
<dbReference type="AlphaFoldDB" id="A0A8J7UTX4"/>
<evidence type="ECO:0000313" key="1">
    <source>
        <dbReference type="EMBL" id="MBP2202134.1"/>
    </source>
</evidence>